<feature type="transmembrane region" description="Helical" evidence="1">
    <location>
        <begin position="83"/>
        <end position="102"/>
    </location>
</feature>
<protein>
    <submittedName>
        <fullName evidence="2">Uncharacterized protein</fullName>
    </submittedName>
</protein>
<keyword evidence="1" id="KW-1133">Transmembrane helix</keyword>
<dbReference type="AlphaFoldDB" id="A0A918Q6A2"/>
<accession>A0A918Q6A2</accession>
<keyword evidence="3" id="KW-1185">Reference proteome</keyword>
<evidence type="ECO:0000256" key="1">
    <source>
        <dbReference type="SAM" id="Phobius"/>
    </source>
</evidence>
<keyword evidence="1" id="KW-0472">Membrane</keyword>
<feature type="transmembrane region" description="Helical" evidence="1">
    <location>
        <begin position="138"/>
        <end position="159"/>
    </location>
</feature>
<feature type="transmembrane region" description="Helical" evidence="1">
    <location>
        <begin position="44"/>
        <end position="62"/>
    </location>
</feature>
<sequence>MIWWLRAHAAVACVVTLVACLVVAPMLATSSIPTLALFGGTTGSIPVPLVLPVLPVCVLLYAMSRTPRTTDVTAVRNVPRLRAAALALAGAATVAIALLEAVVIDFPLGFAVARNVLGYLGLGLLVQRCAEPRYGPVTVAAVPVLCGLIGLGPGGSPYFWMWPAHPSGSPLAATAALLLFGSGLAAAATRRK</sequence>
<dbReference type="EMBL" id="BMWG01000008">
    <property type="protein sequence ID" value="GGZ35694.1"/>
    <property type="molecule type" value="Genomic_DNA"/>
</dbReference>
<proteinExistence type="predicted"/>
<feature type="transmembrane region" description="Helical" evidence="1">
    <location>
        <begin position="171"/>
        <end position="189"/>
    </location>
</feature>
<feature type="transmembrane region" description="Helical" evidence="1">
    <location>
        <begin position="108"/>
        <end position="126"/>
    </location>
</feature>
<reference evidence="2" key="2">
    <citation type="submission" date="2020-09" db="EMBL/GenBank/DDBJ databases">
        <authorList>
            <person name="Sun Q."/>
            <person name="Ohkuma M."/>
        </authorList>
    </citation>
    <scope>NUCLEOTIDE SEQUENCE</scope>
    <source>
        <strain evidence="2">JCM 4988</strain>
    </source>
</reference>
<reference evidence="2" key="1">
    <citation type="journal article" date="2014" name="Int. J. Syst. Evol. Microbiol.">
        <title>Complete genome sequence of Corynebacterium casei LMG S-19264T (=DSM 44701T), isolated from a smear-ripened cheese.</title>
        <authorList>
            <consortium name="US DOE Joint Genome Institute (JGI-PGF)"/>
            <person name="Walter F."/>
            <person name="Albersmeier A."/>
            <person name="Kalinowski J."/>
            <person name="Ruckert C."/>
        </authorList>
    </citation>
    <scope>NUCLEOTIDE SEQUENCE</scope>
    <source>
        <strain evidence="2">JCM 4988</strain>
    </source>
</reference>
<keyword evidence="1" id="KW-0812">Transmembrane</keyword>
<dbReference type="Proteomes" id="UP000630936">
    <property type="component" value="Unassembled WGS sequence"/>
</dbReference>
<evidence type="ECO:0000313" key="2">
    <source>
        <dbReference type="EMBL" id="GGZ35694.1"/>
    </source>
</evidence>
<gene>
    <name evidence="2" type="ORF">GCM10010387_32250</name>
</gene>
<comment type="caution">
    <text evidence="2">The sequence shown here is derived from an EMBL/GenBank/DDBJ whole genome shotgun (WGS) entry which is preliminary data.</text>
</comment>
<dbReference type="PROSITE" id="PS51257">
    <property type="entry name" value="PROKAR_LIPOPROTEIN"/>
    <property type="match status" value="1"/>
</dbReference>
<dbReference type="RefSeq" id="WP_190123775.1">
    <property type="nucleotide sequence ID" value="NZ_BMWG01000008.1"/>
</dbReference>
<organism evidence="2 3">
    <name type="scientific">Streptomyces inusitatus</name>
    <dbReference type="NCBI Taxonomy" id="68221"/>
    <lineage>
        <taxon>Bacteria</taxon>
        <taxon>Bacillati</taxon>
        <taxon>Actinomycetota</taxon>
        <taxon>Actinomycetes</taxon>
        <taxon>Kitasatosporales</taxon>
        <taxon>Streptomycetaceae</taxon>
        <taxon>Streptomyces</taxon>
    </lineage>
</organism>
<evidence type="ECO:0000313" key="3">
    <source>
        <dbReference type="Proteomes" id="UP000630936"/>
    </source>
</evidence>
<name>A0A918Q6A2_9ACTN</name>